<sequence length="315" mass="35804">MRTEEETGLELFEKQILADIDESYLSIIKQKVIELSDNSPIKLLYNELKQKKKIFPPVDKVFQALRLTKFNDVKVIIVGQDPYHDENQANGLAFSVNNGTCKFPPSLKRILREARVTDLNNGDLTNWAKQGVLLLNSVLTVQAHKAFSHHFINWESITNGIIYSLSKDTNDRSLVFLLWGAKAQEKKKFIDTRKHYIVLNSHPSPLCTKGDFIGSKCFQKANDFLIAQGLKPIDWNNSSISANNNLFNKQSSEQAALYCKKDNLDQVNTNDSEVNENTVILKLNTPDYLTAVLNPLAFPVKKLVKRRFNACVTFK</sequence>
<dbReference type="Proteomes" id="UP000515146">
    <property type="component" value="Unplaced"/>
</dbReference>
<keyword evidence="9" id="KW-1185">Reference proteome</keyword>
<gene>
    <name evidence="10" type="primary">LOC113796720</name>
</gene>
<evidence type="ECO:0000256" key="7">
    <source>
        <dbReference type="RuleBase" id="RU003780"/>
    </source>
</evidence>
<dbReference type="PANTHER" id="PTHR11264:SF0">
    <property type="entry name" value="URACIL-DNA GLYCOSYLASE"/>
    <property type="match status" value="1"/>
</dbReference>
<evidence type="ECO:0000256" key="5">
    <source>
        <dbReference type="HAMAP-Rule" id="MF_03166"/>
    </source>
</evidence>
<comment type="catalytic activity">
    <reaction evidence="5 7">
        <text>Hydrolyzes single-stranded DNA or mismatched double-stranded DNA and polynucleotides, releasing free uracil.</text>
        <dbReference type="EC" id="3.2.2.27"/>
    </reaction>
</comment>
<dbReference type="OrthoDB" id="10031947at2759"/>
<dbReference type="GO" id="GO:0004844">
    <property type="term" value="F:uracil DNA N-glycosylase activity"/>
    <property type="evidence" value="ECO:0007669"/>
    <property type="project" value="UniProtKB-UniRule"/>
</dbReference>
<dbReference type="SMART" id="SM00986">
    <property type="entry name" value="UDG"/>
    <property type="match status" value="1"/>
</dbReference>
<dbReference type="SUPFAM" id="SSF52141">
    <property type="entry name" value="Uracil-DNA glycosylase-like"/>
    <property type="match status" value="1"/>
</dbReference>
<dbReference type="RefSeq" id="XP_027202822.1">
    <property type="nucleotide sequence ID" value="XM_027347021.1"/>
</dbReference>
<dbReference type="AlphaFoldDB" id="A0A6P6YBR3"/>
<keyword evidence="4 5" id="KW-0234">DNA repair</keyword>
<dbReference type="GO" id="GO:0005739">
    <property type="term" value="C:mitochondrion"/>
    <property type="evidence" value="ECO:0007669"/>
    <property type="project" value="UniProtKB-SubCell"/>
</dbReference>
<dbReference type="Pfam" id="PF03167">
    <property type="entry name" value="UDG"/>
    <property type="match status" value="1"/>
</dbReference>
<proteinExistence type="inferred from homology"/>
<organism evidence="9 10">
    <name type="scientific">Dermatophagoides pteronyssinus</name>
    <name type="common">European house dust mite</name>
    <dbReference type="NCBI Taxonomy" id="6956"/>
    <lineage>
        <taxon>Eukaryota</taxon>
        <taxon>Metazoa</taxon>
        <taxon>Ecdysozoa</taxon>
        <taxon>Arthropoda</taxon>
        <taxon>Chelicerata</taxon>
        <taxon>Arachnida</taxon>
        <taxon>Acari</taxon>
        <taxon>Acariformes</taxon>
        <taxon>Sarcoptiformes</taxon>
        <taxon>Astigmata</taxon>
        <taxon>Psoroptidia</taxon>
        <taxon>Analgoidea</taxon>
        <taxon>Pyroglyphidae</taxon>
        <taxon>Dermatophagoidinae</taxon>
        <taxon>Dermatophagoides</taxon>
    </lineage>
</organism>
<keyword evidence="3 5" id="KW-0378">Hydrolase</keyword>
<accession>A0A6P6YBR3</accession>
<evidence type="ECO:0000256" key="2">
    <source>
        <dbReference type="ARBA" id="ARBA00022763"/>
    </source>
</evidence>
<keyword evidence="5" id="KW-0496">Mitochondrion</keyword>
<comment type="subcellular location">
    <subcellularLocation>
        <location evidence="5">Mitochondrion</location>
    </subcellularLocation>
    <subcellularLocation>
        <location evidence="5">Nucleus</location>
    </subcellularLocation>
</comment>
<dbReference type="InterPro" id="IPR002043">
    <property type="entry name" value="UDG_fam1"/>
</dbReference>
<evidence type="ECO:0000256" key="4">
    <source>
        <dbReference type="ARBA" id="ARBA00023204"/>
    </source>
</evidence>
<dbReference type="Gene3D" id="3.40.470.10">
    <property type="entry name" value="Uracil-DNA glycosylase-like domain"/>
    <property type="match status" value="1"/>
</dbReference>
<comment type="similarity">
    <text evidence="1 5 7">Belongs to the uracil-DNA glycosylase (UDG) superfamily. UNG family.</text>
</comment>
<dbReference type="KEGG" id="dpte:113796720"/>
<keyword evidence="2 5" id="KW-0227">DNA damage</keyword>
<dbReference type="HAMAP" id="MF_00148">
    <property type="entry name" value="UDG"/>
    <property type="match status" value="1"/>
</dbReference>
<keyword evidence="5" id="KW-0539">Nucleus</keyword>
<dbReference type="InParanoid" id="A0A6P6YBR3"/>
<dbReference type="OMA" id="FACASEW"/>
<dbReference type="NCBIfam" id="NF003592">
    <property type="entry name" value="PRK05254.1-5"/>
    <property type="match status" value="1"/>
</dbReference>
<dbReference type="GO" id="GO:0097510">
    <property type="term" value="P:base-excision repair, AP site formation via deaminated base removal"/>
    <property type="evidence" value="ECO:0007669"/>
    <property type="project" value="TreeGrafter"/>
</dbReference>
<dbReference type="CDD" id="cd10027">
    <property type="entry name" value="UDG-F1-like"/>
    <property type="match status" value="1"/>
</dbReference>
<dbReference type="InterPro" id="IPR005122">
    <property type="entry name" value="Uracil-DNA_glycosylase-like"/>
</dbReference>
<dbReference type="GO" id="GO:0005634">
    <property type="term" value="C:nucleus"/>
    <property type="evidence" value="ECO:0007669"/>
    <property type="project" value="UniProtKB-SubCell"/>
</dbReference>
<feature type="active site" description="Proton acceptor" evidence="5 6">
    <location>
        <position position="81"/>
    </location>
</feature>
<dbReference type="NCBIfam" id="NF003589">
    <property type="entry name" value="PRK05254.1-2"/>
    <property type="match status" value="1"/>
</dbReference>
<comment type="function">
    <text evidence="5 7">Excises uracil residues from the DNA which can arise as a result of misincorporation of dUMP residues by DNA polymerase or due to deamination of cytosine.</text>
</comment>
<evidence type="ECO:0000256" key="6">
    <source>
        <dbReference type="PROSITE-ProRule" id="PRU10072"/>
    </source>
</evidence>
<dbReference type="PROSITE" id="PS00130">
    <property type="entry name" value="U_DNA_GLYCOSYLASE"/>
    <property type="match status" value="1"/>
</dbReference>
<evidence type="ECO:0000256" key="1">
    <source>
        <dbReference type="ARBA" id="ARBA00008184"/>
    </source>
</evidence>
<dbReference type="SMART" id="SM00987">
    <property type="entry name" value="UreE_C"/>
    <property type="match status" value="1"/>
</dbReference>
<protein>
    <recommendedName>
        <fullName evidence="5 7">Uracil-DNA glycosylase</fullName>
        <shortName evidence="5">UDG</shortName>
        <ecNumber evidence="5 7">3.2.2.27</ecNumber>
    </recommendedName>
</protein>
<name>A0A6P6YBR3_DERPT</name>
<dbReference type="PANTHER" id="PTHR11264">
    <property type="entry name" value="URACIL-DNA GLYCOSYLASE"/>
    <property type="match status" value="1"/>
</dbReference>
<dbReference type="NCBIfam" id="TIGR00628">
    <property type="entry name" value="ung"/>
    <property type="match status" value="1"/>
</dbReference>
<dbReference type="InterPro" id="IPR018085">
    <property type="entry name" value="Ura-DNA_Glyclase_AS"/>
</dbReference>
<evidence type="ECO:0000313" key="10">
    <source>
        <dbReference type="RefSeq" id="XP_027202822.1"/>
    </source>
</evidence>
<evidence type="ECO:0000313" key="9">
    <source>
        <dbReference type="Proteomes" id="UP000515146"/>
    </source>
</evidence>
<dbReference type="NCBIfam" id="NF003588">
    <property type="entry name" value="PRK05254.1-1"/>
    <property type="match status" value="1"/>
</dbReference>
<evidence type="ECO:0000256" key="3">
    <source>
        <dbReference type="ARBA" id="ARBA00022801"/>
    </source>
</evidence>
<feature type="domain" description="Uracil-DNA glycosylase-like" evidence="8">
    <location>
        <begin position="66"/>
        <end position="225"/>
    </location>
</feature>
<dbReference type="InterPro" id="IPR036895">
    <property type="entry name" value="Uracil-DNA_glycosylase-like_sf"/>
</dbReference>
<dbReference type="EC" id="3.2.2.27" evidence="5 7"/>
<reference evidence="10" key="1">
    <citation type="submission" date="2025-08" db="UniProtKB">
        <authorList>
            <consortium name="RefSeq"/>
        </authorList>
    </citation>
    <scope>IDENTIFICATION</scope>
    <source>
        <strain evidence="10">Airmid</strain>
    </source>
</reference>
<evidence type="ECO:0000259" key="8">
    <source>
        <dbReference type="SMART" id="SM00986"/>
    </source>
</evidence>